<dbReference type="Proteomes" id="UP000812961">
    <property type="component" value="Unassembled WGS sequence"/>
</dbReference>
<accession>A0ABS7GHM1</accession>
<feature type="transmembrane region" description="Helical" evidence="1">
    <location>
        <begin position="82"/>
        <end position="107"/>
    </location>
</feature>
<reference evidence="2 3" key="1">
    <citation type="submission" date="2021-08" db="EMBL/GenBank/DDBJ databases">
        <title>The genome sequence of Chitinophaga sp. B61.</title>
        <authorList>
            <person name="Zhang X."/>
        </authorList>
    </citation>
    <scope>NUCLEOTIDE SEQUENCE [LARGE SCALE GENOMIC DNA]</scope>
    <source>
        <strain evidence="2 3">B61</strain>
    </source>
</reference>
<evidence type="ECO:0000313" key="3">
    <source>
        <dbReference type="Proteomes" id="UP000812961"/>
    </source>
</evidence>
<evidence type="ECO:0000256" key="1">
    <source>
        <dbReference type="SAM" id="Phobius"/>
    </source>
</evidence>
<name>A0ABS7GHM1_9BACT</name>
<keyword evidence="1" id="KW-1133">Transmembrane helix</keyword>
<protein>
    <submittedName>
        <fullName evidence="2">Uncharacterized protein</fullName>
    </submittedName>
</protein>
<keyword evidence="1" id="KW-0812">Transmembrane</keyword>
<keyword evidence="3" id="KW-1185">Reference proteome</keyword>
<organism evidence="2 3">
    <name type="scientific">Chitinophaga rhizophila</name>
    <dbReference type="NCBI Taxonomy" id="2866212"/>
    <lineage>
        <taxon>Bacteria</taxon>
        <taxon>Pseudomonadati</taxon>
        <taxon>Bacteroidota</taxon>
        <taxon>Chitinophagia</taxon>
        <taxon>Chitinophagales</taxon>
        <taxon>Chitinophagaceae</taxon>
        <taxon>Chitinophaga</taxon>
    </lineage>
</organism>
<evidence type="ECO:0000313" key="2">
    <source>
        <dbReference type="EMBL" id="MBW8686630.1"/>
    </source>
</evidence>
<gene>
    <name evidence="2" type="ORF">K1Y79_19975</name>
</gene>
<comment type="caution">
    <text evidence="2">The sequence shown here is derived from an EMBL/GenBank/DDBJ whole genome shotgun (WGS) entry which is preliminary data.</text>
</comment>
<dbReference type="EMBL" id="JAICCF010000003">
    <property type="protein sequence ID" value="MBW8686630.1"/>
    <property type="molecule type" value="Genomic_DNA"/>
</dbReference>
<sequence>MKRMPIGIDHFKRRMLTLQEAGLARTIPAVLQLEYIQFYIHIFQMPVISTRAGWYARYEDGALAQLPDDIVGQLNAVYRPRFSLWACQGALLLIATIMLAIFGKAIADY</sequence>
<keyword evidence="1" id="KW-0472">Membrane</keyword>
<proteinExistence type="predicted"/>
<dbReference type="RefSeq" id="WP_220251925.1">
    <property type="nucleotide sequence ID" value="NZ_JAICCF010000003.1"/>
</dbReference>